<evidence type="ECO:0000256" key="1">
    <source>
        <dbReference type="SAM" id="MobiDB-lite"/>
    </source>
</evidence>
<comment type="caution">
    <text evidence="3">The sequence shown here is derived from an EMBL/GenBank/DDBJ whole genome shotgun (WGS) entry which is preliminary data.</text>
</comment>
<evidence type="ECO:0000259" key="2">
    <source>
        <dbReference type="Pfam" id="PF03732"/>
    </source>
</evidence>
<organism evidence="3 4">
    <name type="scientific">Oryza meyeriana var. granulata</name>
    <dbReference type="NCBI Taxonomy" id="110450"/>
    <lineage>
        <taxon>Eukaryota</taxon>
        <taxon>Viridiplantae</taxon>
        <taxon>Streptophyta</taxon>
        <taxon>Embryophyta</taxon>
        <taxon>Tracheophyta</taxon>
        <taxon>Spermatophyta</taxon>
        <taxon>Magnoliopsida</taxon>
        <taxon>Liliopsida</taxon>
        <taxon>Poales</taxon>
        <taxon>Poaceae</taxon>
        <taxon>BOP clade</taxon>
        <taxon>Oryzoideae</taxon>
        <taxon>Oryzeae</taxon>
        <taxon>Oryzinae</taxon>
        <taxon>Oryza</taxon>
        <taxon>Oryza meyeriana</taxon>
    </lineage>
</organism>
<accession>A0A6G1C3E0</accession>
<reference evidence="3 4" key="1">
    <citation type="submission" date="2019-11" db="EMBL/GenBank/DDBJ databases">
        <title>Whole genome sequence of Oryza granulata.</title>
        <authorList>
            <person name="Li W."/>
        </authorList>
    </citation>
    <scope>NUCLEOTIDE SEQUENCE [LARGE SCALE GENOMIC DNA]</scope>
    <source>
        <strain evidence="4">cv. Menghai</strain>
        <tissue evidence="3">Leaf</tissue>
    </source>
</reference>
<gene>
    <name evidence="3" type="ORF">E2562_003634</name>
</gene>
<proteinExistence type="predicted"/>
<evidence type="ECO:0000313" key="3">
    <source>
        <dbReference type="EMBL" id="KAF0894749.1"/>
    </source>
</evidence>
<dbReference type="Proteomes" id="UP000479710">
    <property type="component" value="Unassembled WGS sequence"/>
</dbReference>
<feature type="compositionally biased region" description="Low complexity" evidence="1">
    <location>
        <begin position="117"/>
        <end position="130"/>
    </location>
</feature>
<keyword evidence="4" id="KW-1185">Reference proteome</keyword>
<dbReference type="InterPro" id="IPR005162">
    <property type="entry name" value="Retrotrans_gag_dom"/>
</dbReference>
<feature type="region of interest" description="Disordered" evidence="1">
    <location>
        <begin position="96"/>
        <end position="140"/>
    </location>
</feature>
<sequence length="140" mass="16077">MEIKRREFLALKQGNQTFLEFLNQFNYLSRYATEEMLTKDRKVKLCRECLNPELKYALSAHEIHSMKTLVEKALRVKESVKEVLEDLRCKWVARRAVSSSSSSNTRPRFISPPGVHYAATPAPRPTYAGPCPQAVTSQPY</sequence>
<feature type="domain" description="Retrotransposon gag" evidence="2">
    <location>
        <begin position="3"/>
        <end position="51"/>
    </location>
</feature>
<evidence type="ECO:0000313" key="4">
    <source>
        <dbReference type="Proteomes" id="UP000479710"/>
    </source>
</evidence>
<dbReference type="OrthoDB" id="786614at2759"/>
<protein>
    <recommendedName>
        <fullName evidence="2">Retrotransposon gag domain-containing protein</fullName>
    </recommendedName>
</protein>
<dbReference type="EMBL" id="SPHZ02000010">
    <property type="protein sequence ID" value="KAF0894749.1"/>
    <property type="molecule type" value="Genomic_DNA"/>
</dbReference>
<dbReference type="Pfam" id="PF03732">
    <property type="entry name" value="Retrotrans_gag"/>
    <property type="match status" value="1"/>
</dbReference>
<dbReference type="AlphaFoldDB" id="A0A6G1C3E0"/>
<name>A0A6G1C3E0_9ORYZ</name>